<comment type="caution">
    <text evidence="3">The sequence shown here is derived from an EMBL/GenBank/DDBJ whole genome shotgun (WGS) entry which is preliminary data.</text>
</comment>
<evidence type="ECO:0000256" key="2">
    <source>
        <dbReference type="SAM" id="Phobius"/>
    </source>
</evidence>
<evidence type="ECO:0000313" key="4">
    <source>
        <dbReference type="Proteomes" id="UP000233654"/>
    </source>
</evidence>
<protein>
    <recommendedName>
        <fullName evidence="5">Right handed beta helix domain-containing protein</fullName>
    </recommendedName>
</protein>
<dbReference type="InterPro" id="IPR012334">
    <property type="entry name" value="Pectin_lyas_fold"/>
</dbReference>
<reference evidence="3 4" key="1">
    <citation type="journal article" date="2017" name="ISME J.">
        <title>Potential for microbial H2 and metal transformations associated with novel bacteria and archaea in deep terrestrial subsurface sediments.</title>
        <authorList>
            <person name="Hernsdorf A.W."/>
            <person name="Amano Y."/>
            <person name="Miyakawa K."/>
            <person name="Ise K."/>
            <person name="Suzuki Y."/>
            <person name="Anantharaman K."/>
            <person name="Probst A."/>
            <person name="Burstein D."/>
            <person name="Thomas B.C."/>
            <person name="Banfield J.F."/>
        </authorList>
    </citation>
    <scope>NUCLEOTIDE SEQUENCE [LARGE SCALE GENOMIC DNA]</scope>
    <source>
        <strain evidence="3">HGW-Actinobacteria-3</strain>
    </source>
</reference>
<sequence length="412" mass="44650">MCGPTLGWSDCCAARFASAGNIFIIVLLLIAVVGLLGTAPTQAGEPERKETEHVVKVGPQREIKTLREASRIAQAGDTVEVDAGDYLHDVTVWMQAKLKIKAVGGRVRMIADGMSAEGKAIWVLRGGAISVEGFDFIGAKVNDRNGAGIRLEKGNLFVRDCRFLDNENGILTGGNPEATLEIINSEFGNNGHGDGQSHNLYVGTIARLTVIGSYFHHARVGHLLKSRAAENHIFYNRLTDEVGGKASYELELPSGGVGYIVGNLIQQNSTTENPHLISYGAEGYRWPNNALYLINNTLVDNRPQGGIFLRMKPGQQKVVAVNNLLVGKGKLESAGPGDYRNNFNVDWDQFVQAVREDYRLLPNAGLRYKAVEPPIVPGVNLRPAKEYLHPRSTRSTGGVPLSPGAFQTSTPP</sequence>
<evidence type="ECO:0008006" key="5">
    <source>
        <dbReference type="Google" id="ProtNLM"/>
    </source>
</evidence>
<feature type="region of interest" description="Disordered" evidence="1">
    <location>
        <begin position="389"/>
        <end position="412"/>
    </location>
</feature>
<keyword evidence="2" id="KW-0812">Transmembrane</keyword>
<dbReference type="Proteomes" id="UP000233654">
    <property type="component" value="Unassembled WGS sequence"/>
</dbReference>
<gene>
    <name evidence="3" type="ORF">CVT63_06695</name>
</gene>
<dbReference type="SUPFAM" id="SSF51126">
    <property type="entry name" value="Pectin lyase-like"/>
    <property type="match status" value="1"/>
</dbReference>
<feature type="transmembrane region" description="Helical" evidence="2">
    <location>
        <begin position="16"/>
        <end position="39"/>
    </location>
</feature>
<dbReference type="Gene3D" id="2.160.20.10">
    <property type="entry name" value="Single-stranded right-handed beta-helix, Pectin lyase-like"/>
    <property type="match status" value="1"/>
</dbReference>
<organism evidence="3 4">
    <name type="scientific">Candidatus Anoxymicrobium japonicum</name>
    <dbReference type="NCBI Taxonomy" id="2013648"/>
    <lineage>
        <taxon>Bacteria</taxon>
        <taxon>Bacillati</taxon>
        <taxon>Actinomycetota</taxon>
        <taxon>Candidatus Geothermincolia</taxon>
        <taxon>Candidatus Geothermincolales</taxon>
        <taxon>Candidatus Anoxymicrobiaceae</taxon>
        <taxon>Candidatus Anoxymicrobium</taxon>
    </lineage>
</organism>
<keyword evidence="2" id="KW-0472">Membrane</keyword>
<keyword evidence="2" id="KW-1133">Transmembrane helix</keyword>
<evidence type="ECO:0000256" key="1">
    <source>
        <dbReference type="SAM" id="MobiDB-lite"/>
    </source>
</evidence>
<dbReference type="InterPro" id="IPR011050">
    <property type="entry name" value="Pectin_lyase_fold/virulence"/>
</dbReference>
<evidence type="ECO:0000313" key="3">
    <source>
        <dbReference type="EMBL" id="PKQ27689.1"/>
    </source>
</evidence>
<name>A0A2N3G4P4_9ACTN</name>
<accession>A0A2N3G4P4</accession>
<dbReference type="EMBL" id="PHEX01000064">
    <property type="protein sequence ID" value="PKQ27689.1"/>
    <property type="molecule type" value="Genomic_DNA"/>
</dbReference>
<dbReference type="AlphaFoldDB" id="A0A2N3G4P4"/>
<proteinExistence type="predicted"/>